<dbReference type="InterPro" id="IPR002347">
    <property type="entry name" value="SDR_fam"/>
</dbReference>
<evidence type="ECO:0000313" key="4">
    <source>
        <dbReference type="EMBL" id="MFE9602479.1"/>
    </source>
</evidence>
<dbReference type="InterPro" id="IPR023985">
    <property type="entry name" value="SDR_subfam_1"/>
</dbReference>
<dbReference type="PANTHER" id="PTHR42760:SF133">
    <property type="entry name" value="3-OXOACYL-[ACYL-CARRIER-PROTEIN] REDUCTASE"/>
    <property type="match status" value="1"/>
</dbReference>
<comment type="similarity">
    <text evidence="1">Belongs to the short-chain dehydrogenases/reductases (SDR) family.</text>
</comment>
<dbReference type="Gene3D" id="3.40.50.720">
    <property type="entry name" value="NAD(P)-binding Rossmann-like Domain"/>
    <property type="match status" value="1"/>
</dbReference>
<dbReference type="Proteomes" id="UP001601303">
    <property type="component" value="Unassembled WGS sequence"/>
</dbReference>
<reference evidence="4 5" key="1">
    <citation type="submission" date="2024-10" db="EMBL/GenBank/DDBJ databases">
        <title>The Natural Products Discovery Center: Release of the First 8490 Sequenced Strains for Exploring Actinobacteria Biosynthetic Diversity.</title>
        <authorList>
            <person name="Kalkreuter E."/>
            <person name="Kautsar S.A."/>
            <person name="Yang D."/>
            <person name="Bader C.D."/>
            <person name="Teijaro C.N."/>
            <person name="Fluegel L."/>
            <person name="Davis C.M."/>
            <person name="Simpson J.R."/>
            <person name="Lauterbach L."/>
            <person name="Steele A.D."/>
            <person name="Gui C."/>
            <person name="Meng S."/>
            <person name="Li G."/>
            <person name="Viehrig K."/>
            <person name="Ye F."/>
            <person name="Su P."/>
            <person name="Kiefer A.F."/>
            <person name="Nichols A."/>
            <person name="Cepeda A.J."/>
            <person name="Yan W."/>
            <person name="Fan B."/>
            <person name="Jiang Y."/>
            <person name="Adhikari A."/>
            <person name="Zheng C.-J."/>
            <person name="Schuster L."/>
            <person name="Cowan T.M."/>
            <person name="Smanski M.J."/>
            <person name="Chevrette M.G."/>
            <person name="De Carvalho L.P.S."/>
            <person name="Shen B."/>
        </authorList>
    </citation>
    <scope>NUCLEOTIDE SEQUENCE [LARGE SCALE GENOMIC DNA]</scope>
    <source>
        <strain evidence="4 5">NPDC006488</strain>
    </source>
</reference>
<proteinExistence type="inferred from homology"/>
<dbReference type="PRINTS" id="PR00080">
    <property type="entry name" value="SDRFAMILY"/>
</dbReference>
<dbReference type="EMBL" id="JBIAHM010000010">
    <property type="protein sequence ID" value="MFE9602479.1"/>
    <property type="molecule type" value="Genomic_DNA"/>
</dbReference>
<evidence type="ECO:0000313" key="5">
    <source>
        <dbReference type="Proteomes" id="UP001601303"/>
    </source>
</evidence>
<dbReference type="SUPFAM" id="SSF51735">
    <property type="entry name" value="NAD(P)-binding Rossmann-fold domains"/>
    <property type="match status" value="1"/>
</dbReference>
<keyword evidence="3" id="KW-0520">NAD</keyword>
<keyword evidence="5" id="KW-1185">Reference proteome</keyword>
<dbReference type="RefSeq" id="WP_388110395.1">
    <property type="nucleotide sequence ID" value="NZ_JBIAHM010000010.1"/>
</dbReference>
<keyword evidence="2" id="KW-0560">Oxidoreductase</keyword>
<name>A0ABW6M8L5_9ACTN</name>
<gene>
    <name evidence="4" type="ORF">ACFYNQ_28430</name>
</gene>
<dbReference type="NCBIfam" id="NF009467">
    <property type="entry name" value="PRK12826.1-3"/>
    <property type="match status" value="1"/>
</dbReference>
<evidence type="ECO:0000256" key="3">
    <source>
        <dbReference type="ARBA" id="ARBA00023027"/>
    </source>
</evidence>
<dbReference type="PANTHER" id="PTHR42760">
    <property type="entry name" value="SHORT-CHAIN DEHYDROGENASES/REDUCTASES FAMILY MEMBER"/>
    <property type="match status" value="1"/>
</dbReference>
<accession>A0ABW6M8L5</accession>
<comment type="caution">
    <text evidence="4">The sequence shown here is derived from an EMBL/GenBank/DDBJ whole genome shotgun (WGS) entry which is preliminary data.</text>
</comment>
<dbReference type="PRINTS" id="PR00081">
    <property type="entry name" value="GDHRDH"/>
</dbReference>
<dbReference type="NCBIfam" id="TIGR03971">
    <property type="entry name" value="SDR_subfam_1"/>
    <property type="match status" value="1"/>
</dbReference>
<evidence type="ECO:0000256" key="1">
    <source>
        <dbReference type="ARBA" id="ARBA00006484"/>
    </source>
</evidence>
<sequence length="272" mass="28917">MSRLEGKVAFITGVGRGQGRSHAVRLAEEGADIIGIDICRDFESAPYPMSSEEDLAETARQIEKLGRRVFTRVADVRDAVGLRAALQEGVEQLGRLDFVVANAGISAAQFKMTTLEEDIQAWNDVIDVNLTGVWHTCQAAIPYLLAGNRGGSIILIGSTAGLRGVGAGPYTTAKHGVVGIMRGLANELAEDNIRVNVVHPTAVNTLMATNPGMEAFLAAEAARGVHSQNAMPVELLEPSDISNTIAFLCSDDSRYITGTNVPVDAGFVNRVD</sequence>
<evidence type="ECO:0000256" key="2">
    <source>
        <dbReference type="ARBA" id="ARBA00023002"/>
    </source>
</evidence>
<dbReference type="InterPro" id="IPR036291">
    <property type="entry name" value="NAD(P)-bd_dom_sf"/>
</dbReference>
<protein>
    <submittedName>
        <fullName evidence="4">Mycofactocin-coupled SDR family oxidoreductase</fullName>
    </submittedName>
</protein>
<dbReference type="Pfam" id="PF13561">
    <property type="entry name" value="adh_short_C2"/>
    <property type="match status" value="1"/>
</dbReference>
<dbReference type="CDD" id="cd05233">
    <property type="entry name" value="SDR_c"/>
    <property type="match status" value="1"/>
</dbReference>
<organism evidence="4 5">
    <name type="scientific">Streptomyces hokutonensis</name>
    <dbReference type="NCBI Taxonomy" id="1306990"/>
    <lineage>
        <taxon>Bacteria</taxon>
        <taxon>Bacillati</taxon>
        <taxon>Actinomycetota</taxon>
        <taxon>Actinomycetes</taxon>
        <taxon>Kitasatosporales</taxon>
        <taxon>Streptomycetaceae</taxon>
        <taxon>Streptomyces</taxon>
    </lineage>
</organism>